<dbReference type="InterPro" id="IPR036390">
    <property type="entry name" value="WH_DNA-bd_sf"/>
</dbReference>
<dbReference type="CDD" id="cd00090">
    <property type="entry name" value="HTH_ARSR"/>
    <property type="match status" value="1"/>
</dbReference>
<evidence type="ECO:0000256" key="1">
    <source>
        <dbReference type="ARBA" id="ARBA00023015"/>
    </source>
</evidence>
<evidence type="ECO:0000256" key="3">
    <source>
        <dbReference type="ARBA" id="ARBA00023163"/>
    </source>
</evidence>
<dbReference type="OrthoDB" id="9809462at2"/>
<dbReference type="SUPFAM" id="SSF54909">
    <property type="entry name" value="Dimeric alpha+beta barrel"/>
    <property type="match status" value="1"/>
</dbReference>
<feature type="domain" description="HTH asnC-type" evidence="4">
    <location>
        <begin position="1"/>
        <end position="62"/>
    </location>
</feature>
<dbReference type="Proteomes" id="UP000245474">
    <property type="component" value="Unassembled WGS sequence"/>
</dbReference>
<evidence type="ECO:0000313" key="5">
    <source>
        <dbReference type="EMBL" id="PWG64878.1"/>
    </source>
</evidence>
<name>A0A2U2N719_9GAMM</name>
<dbReference type="SUPFAM" id="SSF46785">
    <property type="entry name" value="Winged helix' DNA-binding domain"/>
    <property type="match status" value="1"/>
</dbReference>
<dbReference type="GO" id="GO:0005829">
    <property type="term" value="C:cytosol"/>
    <property type="evidence" value="ECO:0007669"/>
    <property type="project" value="TreeGrafter"/>
</dbReference>
<dbReference type="InterPro" id="IPR011008">
    <property type="entry name" value="Dimeric_a/b-barrel"/>
</dbReference>
<dbReference type="GO" id="GO:0043565">
    <property type="term" value="F:sequence-specific DNA binding"/>
    <property type="evidence" value="ECO:0007669"/>
    <property type="project" value="InterPro"/>
</dbReference>
<dbReference type="InterPro" id="IPR019888">
    <property type="entry name" value="Tscrpt_reg_AsnC-like"/>
</dbReference>
<keyword evidence="2" id="KW-0238">DNA-binding</keyword>
<dbReference type="InterPro" id="IPR019887">
    <property type="entry name" value="Tscrpt_reg_AsnC/Lrp_C"/>
</dbReference>
<dbReference type="GO" id="GO:0006355">
    <property type="term" value="P:regulation of DNA-templated transcription"/>
    <property type="evidence" value="ECO:0007669"/>
    <property type="project" value="UniProtKB-ARBA"/>
</dbReference>
<accession>A0A2U2N719</accession>
<keyword evidence="1" id="KW-0805">Transcription regulation</keyword>
<organism evidence="5 6">
    <name type="scientific">Sediminicurvatus halobius</name>
    <dbReference type="NCBI Taxonomy" id="2182432"/>
    <lineage>
        <taxon>Bacteria</taxon>
        <taxon>Pseudomonadati</taxon>
        <taxon>Pseudomonadota</taxon>
        <taxon>Gammaproteobacteria</taxon>
        <taxon>Chromatiales</taxon>
        <taxon>Ectothiorhodospiraceae</taxon>
        <taxon>Sediminicurvatus</taxon>
    </lineage>
</organism>
<dbReference type="Gene3D" id="1.10.10.10">
    <property type="entry name" value="Winged helix-like DNA-binding domain superfamily/Winged helix DNA-binding domain"/>
    <property type="match status" value="1"/>
</dbReference>
<sequence>METVDRAILELLVEDSRLSFAEIGRRVGISRAYARERIQQLVRDGVIEKFTAVVNPVKLGRGVSAFLDVRVRPSHVEHFCEVLGTAPEVVSLYLMSDMQSLHIHTLTDTEEHLDAFVSRHFFSSDGVASVDCKLLLRRIKHRRGGPRV</sequence>
<dbReference type="SMART" id="SM00344">
    <property type="entry name" value="HTH_ASNC"/>
    <property type="match status" value="1"/>
</dbReference>
<dbReference type="PRINTS" id="PR00033">
    <property type="entry name" value="HTHASNC"/>
</dbReference>
<evidence type="ECO:0000313" key="6">
    <source>
        <dbReference type="Proteomes" id="UP000245474"/>
    </source>
</evidence>
<dbReference type="AlphaFoldDB" id="A0A2U2N719"/>
<dbReference type="PROSITE" id="PS50956">
    <property type="entry name" value="HTH_ASNC_2"/>
    <property type="match status" value="1"/>
</dbReference>
<dbReference type="InterPro" id="IPR011991">
    <property type="entry name" value="ArsR-like_HTH"/>
</dbReference>
<keyword evidence="3" id="KW-0804">Transcription</keyword>
<evidence type="ECO:0000256" key="2">
    <source>
        <dbReference type="ARBA" id="ARBA00023125"/>
    </source>
</evidence>
<dbReference type="PANTHER" id="PTHR30154">
    <property type="entry name" value="LEUCINE-RESPONSIVE REGULATORY PROTEIN"/>
    <property type="match status" value="1"/>
</dbReference>
<dbReference type="InterPro" id="IPR019885">
    <property type="entry name" value="Tscrpt_reg_HTH_AsnC-type_CS"/>
</dbReference>
<evidence type="ECO:0000259" key="4">
    <source>
        <dbReference type="PROSITE" id="PS50956"/>
    </source>
</evidence>
<dbReference type="InterPro" id="IPR000485">
    <property type="entry name" value="AsnC-type_HTH_dom"/>
</dbReference>
<gene>
    <name evidence="5" type="ORF">DEM34_03525</name>
</gene>
<reference evidence="5 6" key="1">
    <citation type="submission" date="2018-05" db="EMBL/GenBank/DDBJ databases">
        <title>Spiribacter halobius sp. nov., a moderately halophilic bacterium isolated from marine solar saltern.</title>
        <authorList>
            <person name="Zheng W.-S."/>
            <person name="Lu D.-C."/>
            <person name="Du Z.-J."/>
        </authorList>
    </citation>
    <scope>NUCLEOTIDE SEQUENCE [LARGE SCALE GENOMIC DNA]</scope>
    <source>
        <strain evidence="5 6">E85</strain>
    </source>
</reference>
<dbReference type="PANTHER" id="PTHR30154:SF34">
    <property type="entry name" value="TRANSCRIPTIONAL REGULATOR AZLB"/>
    <property type="match status" value="1"/>
</dbReference>
<dbReference type="PROSITE" id="PS00519">
    <property type="entry name" value="HTH_ASNC_1"/>
    <property type="match status" value="1"/>
</dbReference>
<proteinExistence type="predicted"/>
<dbReference type="GO" id="GO:0043200">
    <property type="term" value="P:response to amino acid"/>
    <property type="evidence" value="ECO:0007669"/>
    <property type="project" value="TreeGrafter"/>
</dbReference>
<dbReference type="Gene3D" id="3.30.70.920">
    <property type="match status" value="1"/>
</dbReference>
<dbReference type="EMBL" id="QFFI01000004">
    <property type="protein sequence ID" value="PWG64878.1"/>
    <property type="molecule type" value="Genomic_DNA"/>
</dbReference>
<protein>
    <submittedName>
        <fullName evidence="5">Lrp/AsnC family transcriptional regulator</fullName>
    </submittedName>
</protein>
<comment type="caution">
    <text evidence="5">The sequence shown here is derived from an EMBL/GenBank/DDBJ whole genome shotgun (WGS) entry which is preliminary data.</text>
</comment>
<dbReference type="InterPro" id="IPR036388">
    <property type="entry name" value="WH-like_DNA-bd_sf"/>
</dbReference>
<dbReference type="Pfam" id="PF13412">
    <property type="entry name" value="HTH_24"/>
    <property type="match status" value="1"/>
</dbReference>
<dbReference type="RefSeq" id="WP_109676317.1">
    <property type="nucleotide sequence ID" value="NZ_CP086615.1"/>
</dbReference>
<dbReference type="Pfam" id="PF01037">
    <property type="entry name" value="AsnC_trans_reg"/>
    <property type="match status" value="1"/>
</dbReference>
<keyword evidence="6" id="KW-1185">Reference proteome</keyword>